<dbReference type="InterPro" id="IPR005534">
    <property type="entry name" value="Curli_assmbl/transp-comp_CsgG"/>
</dbReference>
<keyword evidence="7" id="KW-1185">Reference proteome</keyword>
<name>A0AAW9SD18_9RHOB</name>
<evidence type="ECO:0000256" key="3">
    <source>
        <dbReference type="ARBA" id="ARBA00023136"/>
    </source>
</evidence>
<organism evidence="6 7">
    <name type="scientific">Ponticoccus litoralis</name>
    <dbReference type="NCBI Taxonomy" id="422297"/>
    <lineage>
        <taxon>Bacteria</taxon>
        <taxon>Pseudomonadati</taxon>
        <taxon>Pseudomonadota</taxon>
        <taxon>Alphaproteobacteria</taxon>
        <taxon>Rhodobacterales</taxon>
        <taxon>Roseobacteraceae</taxon>
        <taxon>Ponticoccus</taxon>
    </lineage>
</organism>
<keyword evidence="4" id="KW-0564">Palmitate</keyword>
<proteinExistence type="predicted"/>
<keyword evidence="1" id="KW-1003">Cell membrane</keyword>
<dbReference type="AlphaFoldDB" id="A0AAW9SD18"/>
<evidence type="ECO:0000256" key="2">
    <source>
        <dbReference type="ARBA" id="ARBA00022729"/>
    </source>
</evidence>
<dbReference type="Pfam" id="PF03783">
    <property type="entry name" value="CsgG"/>
    <property type="match status" value="1"/>
</dbReference>
<reference evidence="6 7" key="1">
    <citation type="submission" date="2024-05" db="EMBL/GenBank/DDBJ databases">
        <title>Genome sequence of Ponticoccus litoralis KCCM 90028.</title>
        <authorList>
            <person name="Kim J.M."/>
            <person name="Lee J.K."/>
            <person name="Choi B.J."/>
            <person name="Bayburt H."/>
            <person name="Baek J.H."/>
            <person name="Jeon C.O."/>
        </authorList>
    </citation>
    <scope>NUCLEOTIDE SEQUENCE [LARGE SCALE GENOMIC DNA]</scope>
    <source>
        <strain evidence="6 7">KCCM 90028</strain>
    </source>
</reference>
<dbReference type="Proteomes" id="UP001428774">
    <property type="component" value="Unassembled WGS sequence"/>
</dbReference>
<evidence type="ECO:0000313" key="6">
    <source>
        <dbReference type="EMBL" id="MEN9062709.1"/>
    </source>
</evidence>
<keyword evidence="3" id="KW-0472">Membrane</keyword>
<evidence type="ECO:0000256" key="5">
    <source>
        <dbReference type="ARBA" id="ARBA00023288"/>
    </source>
</evidence>
<keyword evidence="2" id="KW-0732">Signal</keyword>
<dbReference type="Gene3D" id="3.40.50.10610">
    <property type="entry name" value="ABC-type transport auxiliary lipoprotein component"/>
    <property type="match status" value="2"/>
</dbReference>
<sequence length="323" mass="35058">MRSKAVALVPLLAISLSGCDGIGLQGIGTRFDENAVPPLSTPATNTGLALQQLPPPRKKIDVAVYKYDDKTGQNEESDFLTRFSRAVSQGMSDVLIDVLTEVGDGQWFNVVERANVQDLLTERQLIDQTNQNYRGLQRSALQPLRFAGLMVSGGVIDYDTNVLTGGFGARILGIGSNAEYRRDRISVILRAVSVQTGEVLASVQTEKTIYSVSDQVSAFRFVAVDELLELDAGYSVNEPTGIAVRQAVELAVYDLLLEGAEEGIWGFQDPAVQRNLIARQKQRLALVNASGKNVPIRGTVTRASMENAPALSTRQLAENDVPH</sequence>
<dbReference type="PANTHER" id="PTHR41164">
    <property type="entry name" value="CURLI PRODUCTION ASSEMBLY/TRANSPORT COMPONENT CSGG"/>
    <property type="match status" value="1"/>
</dbReference>
<accession>A0AAW9SD18</accession>
<dbReference type="RefSeq" id="WP_347167649.1">
    <property type="nucleotide sequence ID" value="NZ_JBDNCH010000002.1"/>
</dbReference>
<evidence type="ECO:0000313" key="7">
    <source>
        <dbReference type="Proteomes" id="UP001428774"/>
    </source>
</evidence>
<gene>
    <name evidence="6" type="ORF">ABFB10_18690</name>
</gene>
<protein>
    <submittedName>
        <fullName evidence="6">CsgG/HfaB family protein</fullName>
    </submittedName>
</protein>
<dbReference type="PROSITE" id="PS51257">
    <property type="entry name" value="PROKAR_LIPOPROTEIN"/>
    <property type="match status" value="1"/>
</dbReference>
<dbReference type="EMBL" id="JBDNCH010000002">
    <property type="protein sequence ID" value="MEN9062709.1"/>
    <property type="molecule type" value="Genomic_DNA"/>
</dbReference>
<comment type="caution">
    <text evidence="6">The sequence shown here is derived from an EMBL/GenBank/DDBJ whole genome shotgun (WGS) entry which is preliminary data.</text>
</comment>
<keyword evidence="5" id="KW-0449">Lipoprotein</keyword>
<dbReference type="GO" id="GO:0030288">
    <property type="term" value="C:outer membrane-bounded periplasmic space"/>
    <property type="evidence" value="ECO:0007669"/>
    <property type="project" value="InterPro"/>
</dbReference>
<dbReference type="PANTHER" id="PTHR41164:SF1">
    <property type="entry name" value="CURLI PRODUCTION ASSEMBLY_TRANSPORT COMPONENT CSGG"/>
    <property type="match status" value="1"/>
</dbReference>
<evidence type="ECO:0000256" key="4">
    <source>
        <dbReference type="ARBA" id="ARBA00023139"/>
    </source>
</evidence>
<evidence type="ECO:0000256" key="1">
    <source>
        <dbReference type="ARBA" id="ARBA00022475"/>
    </source>
</evidence>